<comment type="caution">
    <text evidence="3">The sequence shown here is derived from an EMBL/GenBank/DDBJ whole genome shotgun (WGS) entry which is preliminary data.</text>
</comment>
<proteinExistence type="predicted"/>
<keyword evidence="4" id="KW-1185">Reference proteome</keyword>
<dbReference type="SUPFAM" id="SSF117856">
    <property type="entry name" value="AF0104/ALDC/Ptd012-like"/>
    <property type="match status" value="1"/>
</dbReference>
<dbReference type="Proteomes" id="UP000288096">
    <property type="component" value="Unassembled WGS sequence"/>
</dbReference>
<dbReference type="PROSITE" id="PS51742">
    <property type="entry name" value="PPC"/>
    <property type="match status" value="1"/>
</dbReference>
<sequence>MEKIMFTEYTPGRCFLGQLPKQADLITSLERLCADAGIRTAAFSVMGSVTSYTIGTYDPQQQVYVTFTETSPREIVSCRGNISLRNGNPVVSAHIILADQQGHVTAGHLFSETRVFAGEIEIRERTRFPVKSADDPDAGNMADDMTGTGF</sequence>
<dbReference type="Gene3D" id="3.30.1330.80">
    <property type="entry name" value="Hypothetical protein, similar to alpha- acetolactate decarboxylase, domain 2"/>
    <property type="match status" value="1"/>
</dbReference>
<reference evidence="4" key="1">
    <citation type="submission" date="2017-11" db="EMBL/GenBank/DDBJ databases">
        <authorList>
            <person name="Watanabe M."/>
            <person name="Kojima H."/>
        </authorList>
    </citation>
    <scope>NUCLEOTIDE SEQUENCE [LARGE SCALE GENOMIC DNA]</scope>
    <source>
        <strain evidence="4">Tokyo 01</strain>
    </source>
</reference>
<evidence type="ECO:0000313" key="3">
    <source>
        <dbReference type="EMBL" id="GBC63148.1"/>
    </source>
</evidence>
<organism evidence="3 4">
    <name type="scientific">Desulfonema ishimotonii</name>
    <dbReference type="NCBI Taxonomy" id="45657"/>
    <lineage>
        <taxon>Bacteria</taxon>
        <taxon>Pseudomonadati</taxon>
        <taxon>Thermodesulfobacteriota</taxon>
        <taxon>Desulfobacteria</taxon>
        <taxon>Desulfobacterales</taxon>
        <taxon>Desulfococcaceae</taxon>
        <taxon>Desulfonema</taxon>
    </lineage>
</organism>
<accession>A0A401G1N3</accession>
<reference evidence="4" key="2">
    <citation type="submission" date="2019-01" db="EMBL/GenBank/DDBJ databases">
        <title>Genome sequence of Desulfonema ishimotonii strain Tokyo 01.</title>
        <authorList>
            <person name="Fukui M."/>
        </authorList>
    </citation>
    <scope>NUCLEOTIDE SEQUENCE [LARGE SCALE GENOMIC DNA]</scope>
    <source>
        <strain evidence="4">Tokyo 01</strain>
    </source>
</reference>
<evidence type="ECO:0000313" key="4">
    <source>
        <dbReference type="Proteomes" id="UP000288096"/>
    </source>
</evidence>
<feature type="domain" description="PPC" evidence="2">
    <location>
        <begin position="9"/>
        <end position="146"/>
    </location>
</feature>
<name>A0A401G1N3_9BACT</name>
<dbReference type="CDD" id="cd11378">
    <property type="entry name" value="DUF296"/>
    <property type="match status" value="1"/>
</dbReference>
<gene>
    <name evidence="3" type="ORF">DENIS_4141</name>
</gene>
<evidence type="ECO:0000256" key="1">
    <source>
        <dbReference type="SAM" id="MobiDB-lite"/>
    </source>
</evidence>
<dbReference type="PANTHER" id="PTHR34988">
    <property type="entry name" value="PROTEIN, PUTATIVE-RELATED"/>
    <property type="match status" value="1"/>
</dbReference>
<dbReference type="EMBL" id="BEXT01000001">
    <property type="protein sequence ID" value="GBC63148.1"/>
    <property type="molecule type" value="Genomic_DNA"/>
</dbReference>
<dbReference type="Pfam" id="PF03479">
    <property type="entry name" value="PCC"/>
    <property type="match status" value="1"/>
</dbReference>
<evidence type="ECO:0000259" key="2">
    <source>
        <dbReference type="PROSITE" id="PS51742"/>
    </source>
</evidence>
<dbReference type="RefSeq" id="WP_124330260.1">
    <property type="nucleotide sequence ID" value="NZ_BEXT01000001.1"/>
</dbReference>
<feature type="region of interest" description="Disordered" evidence="1">
    <location>
        <begin position="130"/>
        <end position="150"/>
    </location>
</feature>
<dbReference type="InterPro" id="IPR005175">
    <property type="entry name" value="PPC_dom"/>
</dbReference>
<dbReference type="PANTHER" id="PTHR34988:SF1">
    <property type="entry name" value="DNA-BINDING PROTEIN"/>
    <property type="match status" value="1"/>
</dbReference>
<dbReference type="OrthoDB" id="552202at2"/>
<dbReference type="AlphaFoldDB" id="A0A401G1N3"/>
<protein>
    <submittedName>
        <fullName evidence="3">DUF296 domain-containing protein</fullName>
    </submittedName>
</protein>